<feature type="transmembrane region" description="Helical" evidence="1">
    <location>
        <begin position="19"/>
        <end position="39"/>
    </location>
</feature>
<evidence type="ECO:0008006" key="4">
    <source>
        <dbReference type="Google" id="ProtNLM"/>
    </source>
</evidence>
<dbReference type="EMBL" id="PZQS01000002">
    <property type="protein sequence ID" value="PVD37404.1"/>
    <property type="molecule type" value="Genomic_DNA"/>
</dbReference>
<dbReference type="SUPFAM" id="SSF52540">
    <property type="entry name" value="P-loop containing nucleoside triphosphate hydrolases"/>
    <property type="match status" value="1"/>
</dbReference>
<dbReference type="Pfam" id="PF13469">
    <property type="entry name" value="Sulfotransfer_3"/>
    <property type="match status" value="1"/>
</dbReference>
<comment type="caution">
    <text evidence="2">The sequence shown here is derived from an EMBL/GenBank/DDBJ whole genome shotgun (WGS) entry which is preliminary data.</text>
</comment>
<dbReference type="Gene3D" id="3.40.50.300">
    <property type="entry name" value="P-loop containing nucleotide triphosphate hydrolases"/>
    <property type="match status" value="1"/>
</dbReference>
<keyword evidence="3" id="KW-1185">Reference proteome</keyword>
<dbReference type="AlphaFoldDB" id="A0A2T7PVF1"/>
<evidence type="ECO:0000256" key="1">
    <source>
        <dbReference type="SAM" id="Phobius"/>
    </source>
</evidence>
<gene>
    <name evidence="2" type="ORF">C0Q70_04403</name>
</gene>
<protein>
    <recommendedName>
        <fullName evidence="4">Sulfotransferase domain-containing protein</fullName>
    </recommendedName>
</protein>
<sequence>MVCSGDVSSECTMNLKKRVFIIVVSCLAVFSAMVFLVSLPGQLSLALREDSDCSRMETIPWERRSVSTMREDYVKPTRIKLDFVEEGFLYQNCCGRPNETAFKFIEPPQYLDNSKSPCWYNSSGLLSCVPYFFVVGVFKCGTTDLFKRITRHPDVLMGQKEIHWFTKLRRFGYSFDWYINQFDPLARAIDADIKRKGRSDLVIGEGSVSYFSDTLMWPNLYGNEFCAEPRHTVAAHIHHLNPKAKIILSLRNPTERLYSKYLFTAKSSELFKNPSPQQFHEYVGKSVRYYSKCLDSMSVRVCSYNHTLARRTKESKGTVVANVCLLYTLASRTVVANVCLLYTLARRTELVVANVCLLYTLASRTVVANVCLLYTLARRTELVVANVCLLYTLASRTVVANVCLLYTLARRTELVVANVCLLYTLARRTVVANVCLLYTLARRAEVQ</sequence>
<accession>A0A2T7PVF1</accession>
<keyword evidence="1" id="KW-0472">Membrane</keyword>
<name>A0A2T7PVF1_POMCA</name>
<dbReference type="InterPro" id="IPR052654">
    <property type="entry name" value="CS_Sulfotransferase"/>
</dbReference>
<dbReference type="PANTHER" id="PTHR15723:SF0">
    <property type="entry name" value="CARBOHYDRATE SULFOTRANSFERASE 15"/>
    <property type="match status" value="1"/>
</dbReference>
<keyword evidence="1" id="KW-0812">Transmembrane</keyword>
<organism evidence="2 3">
    <name type="scientific">Pomacea canaliculata</name>
    <name type="common">Golden apple snail</name>
    <dbReference type="NCBI Taxonomy" id="400727"/>
    <lineage>
        <taxon>Eukaryota</taxon>
        <taxon>Metazoa</taxon>
        <taxon>Spiralia</taxon>
        <taxon>Lophotrochozoa</taxon>
        <taxon>Mollusca</taxon>
        <taxon>Gastropoda</taxon>
        <taxon>Caenogastropoda</taxon>
        <taxon>Architaenioglossa</taxon>
        <taxon>Ampullarioidea</taxon>
        <taxon>Ampullariidae</taxon>
        <taxon>Pomacea</taxon>
    </lineage>
</organism>
<evidence type="ECO:0000313" key="3">
    <source>
        <dbReference type="Proteomes" id="UP000245119"/>
    </source>
</evidence>
<proteinExistence type="predicted"/>
<keyword evidence="1" id="KW-1133">Transmembrane helix</keyword>
<dbReference type="OrthoDB" id="526228at2759"/>
<dbReference type="InterPro" id="IPR027417">
    <property type="entry name" value="P-loop_NTPase"/>
</dbReference>
<evidence type="ECO:0000313" key="2">
    <source>
        <dbReference type="EMBL" id="PVD37404.1"/>
    </source>
</evidence>
<dbReference type="GO" id="GO:0050659">
    <property type="term" value="F:N-acetylgalactosamine 4-sulfate 6-O-sulfotransferase activity"/>
    <property type="evidence" value="ECO:0007669"/>
    <property type="project" value="TreeGrafter"/>
</dbReference>
<dbReference type="PANTHER" id="PTHR15723">
    <property type="entry name" value="CARBOHYDRATE SULFOTRANSFERASE 15"/>
    <property type="match status" value="1"/>
</dbReference>
<dbReference type="Proteomes" id="UP000245119">
    <property type="component" value="Linkage Group LG2"/>
</dbReference>
<dbReference type="GO" id="GO:0019319">
    <property type="term" value="P:hexose biosynthetic process"/>
    <property type="evidence" value="ECO:0007669"/>
    <property type="project" value="TreeGrafter"/>
</dbReference>
<reference evidence="2 3" key="1">
    <citation type="submission" date="2018-04" db="EMBL/GenBank/DDBJ databases">
        <title>The genome of golden apple snail Pomacea canaliculata provides insight into stress tolerance and invasive adaptation.</title>
        <authorList>
            <person name="Liu C."/>
            <person name="Liu B."/>
            <person name="Ren Y."/>
            <person name="Zhang Y."/>
            <person name="Wang H."/>
            <person name="Li S."/>
            <person name="Jiang F."/>
            <person name="Yin L."/>
            <person name="Zhang G."/>
            <person name="Qian W."/>
            <person name="Fan W."/>
        </authorList>
    </citation>
    <scope>NUCLEOTIDE SEQUENCE [LARGE SCALE GENOMIC DNA]</scope>
    <source>
        <strain evidence="2">SZHN2017</strain>
        <tissue evidence="2">Muscle</tissue>
    </source>
</reference>